<dbReference type="GO" id="GO:0003824">
    <property type="term" value="F:catalytic activity"/>
    <property type="evidence" value="ECO:0007669"/>
    <property type="project" value="InterPro"/>
</dbReference>
<evidence type="ECO:0000256" key="1">
    <source>
        <dbReference type="ARBA" id="ARBA00022691"/>
    </source>
</evidence>
<dbReference type="CDD" id="cd01335">
    <property type="entry name" value="Radical_SAM"/>
    <property type="match status" value="1"/>
</dbReference>
<proteinExistence type="predicted"/>
<keyword evidence="2" id="KW-0479">Metal-binding</keyword>
<comment type="caution">
    <text evidence="6">The sequence shown here is derived from an EMBL/GenBank/DDBJ whole genome shotgun (WGS) entry which is preliminary data.</text>
</comment>
<keyword evidence="1" id="KW-0949">S-adenosyl-L-methionine</keyword>
<sequence>MDLPTIERLCGSLAKLGVAWVELSGKGDPIVHPKLPEIVRVIKQAGLQCSMFTNGTVPRPDLAATLVDAGLDRLNISLNAATRESYARVAGKDLWDKVIAFLDDVLALRSRAGGGRPWVRLSFVVNRDNVDDMERSVAFCREKGVNEGGWCVMGELPETTRLQLDHAQVETLLAGLPGWIASLEAAGVTHDLAGFTEDLKSRVGTPGEQNNPLQRSLPCYEGWMHTVISPDGAVTPCCYCEDEKFGNVFDQDFTDIWHGAKYADFRRRSLAMAETHEPICWECFTTCNRALQNRRIHERLGPLVTIRQLTGARRNGHAANGAPAA</sequence>
<dbReference type="InterPro" id="IPR050377">
    <property type="entry name" value="Radical_SAM_PqqE_MftC-like"/>
</dbReference>
<keyword evidence="3" id="KW-0408">Iron</keyword>
<dbReference type="AlphaFoldDB" id="A0A9D6L5C3"/>
<name>A0A9D6L5C3_UNCEI</name>
<dbReference type="PROSITE" id="PS51918">
    <property type="entry name" value="RADICAL_SAM"/>
    <property type="match status" value="1"/>
</dbReference>
<evidence type="ECO:0000256" key="2">
    <source>
        <dbReference type="ARBA" id="ARBA00022723"/>
    </source>
</evidence>
<organism evidence="6 7">
    <name type="scientific">Eiseniibacteriota bacterium</name>
    <dbReference type="NCBI Taxonomy" id="2212470"/>
    <lineage>
        <taxon>Bacteria</taxon>
        <taxon>Candidatus Eiseniibacteriota</taxon>
    </lineage>
</organism>
<dbReference type="Gene3D" id="3.20.20.70">
    <property type="entry name" value="Aldolase class I"/>
    <property type="match status" value="1"/>
</dbReference>
<dbReference type="PANTHER" id="PTHR11228">
    <property type="entry name" value="RADICAL SAM DOMAIN PROTEIN"/>
    <property type="match status" value="1"/>
</dbReference>
<dbReference type="InterPro" id="IPR058240">
    <property type="entry name" value="rSAM_sf"/>
</dbReference>
<dbReference type="InterPro" id="IPR007197">
    <property type="entry name" value="rSAM"/>
</dbReference>
<dbReference type="CDD" id="cd21109">
    <property type="entry name" value="SPASM"/>
    <property type="match status" value="1"/>
</dbReference>
<dbReference type="PANTHER" id="PTHR11228:SF7">
    <property type="entry name" value="PQQA PEPTIDE CYCLASE"/>
    <property type="match status" value="1"/>
</dbReference>
<reference evidence="6" key="1">
    <citation type="submission" date="2020-07" db="EMBL/GenBank/DDBJ databases">
        <title>Huge and variable diversity of episymbiotic CPR bacteria and DPANN archaea in groundwater ecosystems.</title>
        <authorList>
            <person name="He C.Y."/>
            <person name="Keren R."/>
            <person name="Whittaker M."/>
            <person name="Farag I.F."/>
            <person name="Doudna J."/>
            <person name="Cate J.H.D."/>
            <person name="Banfield J.F."/>
        </authorList>
    </citation>
    <scope>NUCLEOTIDE SEQUENCE</scope>
    <source>
        <strain evidence="6">NC_groundwater_928_Pr1_S-0.2um_72_17</strain>
    </source>
</reference>
<dbReference type="InterPro" id="IPR023885">
    <property type="entry name" value="4Fe4S-binding_SPASM_dom"/>
</dbReference>
<protein>
    <submittedName>
        <fullName evidence="6">SPASM domain-containing protein</fullName>
    </submittedName>
</protein>
<dbReference type="InterPro" id="IPR013785">
    <property type="entry name" value="Aldolase_TIM"/>
</dbReference>
<feature type="domain" description="Radical SAM core" evidence="5">
    <location>
        <begin position="1"/>
        <end position="200"/>
    </location>
</feature>
<dbReference type="SUPFAM" id="SSF102114">
    <property type="entry name" value="Radical SAM enzymes"/>
    <property type="match status" value="1"/>
</dbReference>
<gene>
    <name evidence="6" type="ORF">HY076_02755</name>
</gene>
<dbReference type="EMBL" id="JACQAY010000078">
    <property type="protein sequence ID" value="MBI3539173.1"/>
    <property type="molecule type" value="Genomic_DNA"/>
</dbReference>
<evidence type="ECO:0000256" key="3">
    <source>
        <dbReference type="ARBA" id="ARBA00023004"/>
    </source>
</evidence>
<keyword evidence="4" id="KW-0411">Iron-sulfur</keyword>
<dbReference type="Pfam" id="PF04055">
    <property type="entry name" value="Radical_SAM"/>
    <property type="match status" value="1"/>
</dbReference>
<accession>A0A9D6L5C3</accession>
<evidence type="ECO:0000313" key="6">
    <source>
        <dbReference type="EMBL" id="MBI3539173.1"/>
    </source>
</evidence>
<evidence type="ECO:0000313" key="7">
    <source>
        <dbReference type="Proteomes" id="UP000807850"/>
    </source>
</evidence>
<dbReference type="Pfam" id="PF13186">
    <property type="entry name" value="SPASM"/>
    <property type="match status" value="1"/>
</dbReference>
<dbReference type="GO" id="GO:0051536">
    <property type="term" value="F:iron-sulfur cluster binding"/>
    <property type="evidence" value="ECO:0007669"/>
    <property type="project" value="UniProtKB-KW"/>
</dbReference>
<evidence type="ECO:0000259" key="5">
    <source>
        <dbReference type="PROSITE" id="PS51918"/>
    </source>
</evidence>
<dbReference type="GO" id="GO:0046872">
    <property type="term" value="F:metal ion binding"/>
    <property type="evidence" value="ECO:0007669"/>
    <property type="project" value="UniProtKB-KW"/>
</dbReference>
<evidence type="ECO:0000256" key="4">
    <source>
        <dbReference type="ARBA" id="ARBA00023014"/>
    </source>
</evidence>
<dbReference type="Proteomes" id="UP000807850">
    <property type="component" value="Unassembled WGS sequence"/>
</dbReference>